<name>A0A7M7GRK8_STRPU</name>
<dbReference type="PANTHER" id="PTHR11929">
    <property type="entry name" value="ALPHA- 1,3 -FUCOSYLTRANSFERASE"/>
    <property type="match status" value="1"/>
</dbReference>
<evidence type="ECO:0000313" key="15">
    <source>
        <dbReference type="Proteomes" id="UP000007110"/>
    </source>
</evidence>
<dbReference type="Pfam" id="PF00852">
    <property type="entry name" value="Glyco_transf_10"/>
    <property type="match status" value="1"/>
</dbReference>
<dbReference type="PANTHER" id="PTHR11929:SF145">
    <property type="entry name" value="ALPHA-(1,3)-FUCOSYLTRANSFERASE FUT-1"/>
    <property type="match status" value="1"/>
</dbReference>
<dbReference type="EnsemblMetazoa" id="XM_003731224">
    <property type="protein sequence ID" value="XP_003731272"/>
    <property type="gene ID" value="LOC578793"/>
</dbReference>
<evidence type="ECO:0000256" key="1">
    <source>
        <dbReference type="ARBA" id="ARBA00004167"/>
    </source>
</evidence>
<keyword evidence="4 11" id="KW-0328">Glycosyltransferase</keyword>
<dbReference type="RefSeq" id="XP_003731272.2">
    <property type="nucleotide sequence ID" value="XM_003731224.3"/>
</dbReference>
<dbReference type="KEGG" id="spu:578793"/>
<dbReference type="InterPro" id="IPR038577">
    <property type="entry name" value="GT10-like_C_sf"/>
</dbReference>
<dbReference type="FunCoup" id="A0A7M7GRK8">
    <property type="interactions" value="509"/>
</dbReference>
<keyword evidence="6 11" id="KW-0812">Transmembrane</keyword>
<accession>A0A7M7GRK8</accession>
<comment type="similarity">
    <text evidence="3 11">Belongs to the glycosyltransferase 10 family.</text>
</comment>
<dbReference type="InterPro" id="IPR031481">
    <property type="entry name" value="Glyco_tran_10_N"/>
</dbReference>
<dbReference type="AlphaFoldDB" id="A0A7M7GRK8"/>
<evidence type="ECO:0000259" key="12">
    <source>
        <dbReference type="Pfam" id="PF00852"/>
    </source>
</evidence>
<keyword evidence="10" id="KW-0325">Glycoprotein</keyword>
<comment type="subcellular location">
    <subcellularLocation>
        <location evidence="11">Golgi apparatus</location>
        <location evidence="11">Golgi stack membrane</location>
        <topology evidence="11">Single-pass type II membrane protein</topology>
    </subcellularLocation>
    <subcellularLocation>
        <location evidence="1">Membrane</location>
        <topology evidence="1">Single-pass membrane protein</topology>
    </subcellularLocation>
</comment>
<evidence type="ECO:0000256" key="5">
    <source>
        <dbReference type="ARBA" id="ARBA00022679"/>
    </source>
</evidence>
<keyword evidence="8" id="KW-1133">Transmembrane helix</keyword>
<dbReference type="InParanoid" id="A0A7M7GRK8"/>
<proteinExistence type="inferred from homology"/>
<keyword evidence="7" id="KW-0735">Signal-anchor</keyword>
<dbReference type="SUPFAM" id="SSF53756">
    <property type="entry name" value="UDP-Glycosyltransferase/glycogen phosphorylase"/>
    <property type="match status" value="1"/>
</dbReference>
<dbReference type="Proteomes" id="UP000007110">
    <property type="component" value="Unassembled WGS sequence"/>
</dbReference>
<dbReference type="Gene3D" id="3.40.50.11660">
    <property type="entry name" value="Glycosyl transferase family 10, C-terminal domain"/>
    <property type="match status" value="1"/>
</dbReference>
<comment type="pathway">
    <text evidence="2">Protein modification; protein glycosylation.</text>
</comment>
<evidence type="ECO:0000256" key="10">
    <source>
        <dbReference type="ARBA" id="ARBA00023180"/>
    </source>
</evidence>
<dbReference type="OMA" id="RMITEAN"/>
<keyword evidence="9" id="KW-0472">Membrane</keyword>
<dbReference type="InterPro" id="IPR055270">
    <property type="entry name" value="Glyco_tran_10_C"/>
</dbReference>
<feature type="domain" description="Fucosyltransferase N-terminal" evidence="13">
    <location>
        <begin position="70"/>
        <end position="162"/>
    </location>
</feature>
<evidence type="ECO:0000256" key="9">
    <source>
        <dbReference type="ARBA" id="ARBA00023136"/>
    </source>
</evidence>
<evidence type="ECO:0000256" key="11">
    <source>
        <dbReference type="RuleBase" id="RU003832"/>
    </source>
</evidence>
<dbReference type="EC" id="2.4.1.-" evidence="11"/>
<evidence type="ECO:0000259" key="13">
    <source>
        <dbReference type="Pfam" id="PF17039"/>
    </source>
</evidence>
<protein>
    <recommendedName>
        <fullName evidence="11">Fucosyltransferase</fullName>
        <ecNumber evidence="11">2.4.1.-</ecNumber>
    </recommendedName>
</protein>
<dbReference type="OrthoDB" id="427096at2759"/>
<keyword evidence="5 11" id="KW-0808">Transferase</keyword>
<keyword evidence="11" id="KW-0333">Golgi apparatus</keyword>
<evidence type="ECO:0000256" key="2">
    <source>
        <dbReference type="ARBA" id="ARBA00004922"/>
    </source>
</evidence>
<dbReference type="InterPro" id="IPR001503">
    <property type="entry name" value="Glyco_trans_10"/>
</dbReference>
<dbReference type="GO" id="GO:0046920">
    <property type="term" value="F:alpha-(1-&gt;3)-fucosyltransferase activity"/>
    <property type="evidence" value="ECO:0000318"/>
    <property type="project" value="GO_Central"/>
</dbReference>
<evidence type="ECO:0000256" key="8">
    <source>
        <dbReference type="ARBA" id="ARBA00022989"/>
    </source>
</evidence>
<feature type="domain" description="Fucosyltransferase C-terminal" evidence="12">
    <location>
        <begin position="178"/>
        <end position="350"/>
    </location>
</feature>
<reference evidence="14" key="2">
    <citation type="submission" date="2021-01" db="UniProtKB">
        <authorList>
            <consortium name="EnsemblMetazoa"/>
        </authorList>
    </citation>
    <scope>IDENTIFICATION</scope>
</reference>
<dbReference type="GeneID" id="578793"/>
<evidence type="ECO:0000256" key="7">
    <source>
        <dbReference type="ARBA" id="ARBA00022968"/>
    </source>
</evidence>
<keyword evidence="15" id="KW-1185">Reference proteome</keyword>
<dbReference type="UniPathway" id="UPA00378"/>
<reference evidence="15" key="1">
    <citation type="submission" date="2015-02" db="EMBL/GenBank/DDBJ databases">
        <title>Genome sequencing for Strongylocentrotus purpuratus.</title>
        <authorList>
            <person name="Murali S."/>
            <person name="Liu Y."/>
            <person name="Vee V."/>
            <person name="English A."/>
            <person name="Wang M."/>
            <person name="Skinner E."/>
            <person name="Han Y."/>
            <person name="Muzny D.M."/>
            <person name="Worley K.C."/>
            <person name="Gibbs R.A."/>
        </authorList>
    </citation>
    <scope>NUCLEOTIDE SEQUENCE</scope>
</reference>
<sequence>MESGGQWLVETLINMKHKVSLQENRLLSKIHKSAIDRQNNSNTSPDICVIKVLQLCKTMCVRMITEANKRWTKFSCKFSNCRFETKVGYSLKDIQESDVVFILPDSRDWKAIIESRPKGQLWVFHSKEAPFHGPEQSPPREFGNPFNISLTFMTSSDIGPAYHYFDTRNPEQNPKVLRKTKLMSWASSNCNHTSWGRTRFVHELEKHLDIDTYGLCGRLECPRFSEGCWSFRADYKFNLALENSQCPEYITEKFWYNALDAGSVPIVFGPPREDYERLAPPHSFIHVDDFKTVQEFTDYIHLLDRNDDLYLEYFAWRRLGRVEKSSPILTTRIQTGRRLCYIIMTLLKKSLSPDEYPWKDQHPNFHDWWHGLCPKDSQKRRIMDIDV</sequence>
<evidence type="ECO:0000256" key="3">
    <source>
        <dbReference type="ARBA" id="ARBA00008919"/>
    </source>
</evidence>
<evidence type="ECO:0000313" key="14">
    <source>
        <dbReference type="EnsemblMetazoa" id="XP_003731272"/>
    </source>
</evidence>
<dbReference type="GO" id="GO:0032580">
    <property type="term" value="C:Golgi cisterna membrane"/>
    <property type="evidence" value="ECO:0007669"/>
    <property type="project" value="UniProtKB-SubCell"/>
</dbReference>
<evidence type="ECO:0000256" key="6">
    <source>
        <dbReference type="ARBA" id="ARBA00022692"/>
    </source>
</evidence>
<evidence type="ECO:0000256" key="4">
    <source>
        <dbReference type="ARBA" id="ARBA00022676"/>
    </source>
</evidence>
<dbReference type="FunFam" id="3.40.50.11660:FF:000010">
    <property type="entry name" value="Uncharacterized protein"/>
    <property type="match status" value="1"/>
</dbReference>
<organism evidence="14 15">
    <name type="scientific">Strongylocentrotus purpuratus</name>
    <name type="common">Purple sea urchin</name>
    <dbReference type="NCBI Taxonomy" id="7668"/>
    <lineage>
        <taxon>Eukaryota</taxon>
        <taxon>Metazoa</taxon>
        <taxon>Echinodermata</taxon>
        <taxon>Eleutherozoa</taxon>
        <taxon>Echinozoa</taxon>
        <taxon>Echinoidea</taxon>
        <taxon>Euechinoidea</taxon>
        <taxon>Echinacea</taxon>
        <taxon>Camarodonta</taxon>
        <taxon>Echinidea</taxon>
        <taxon>Strongylocentrotidae</taxon>
        <taxon>Strongylocentrotus</taxon>
    </lineage>
</organism>
<dbReference type="Pfam" id="PF17039">
    <property type="entry name" value="Glyco_tran_10_N"/>
    <property type="match status" value="1"/>
</dbReference>